<dbReference type="AlphaFoldDB" id="A0AAW9WC97"/>
<protein>
    <submittedName>
        <fullName evidence="1">Uncharacterized protein</fullName>
    </submittedName>
</protein>
<dbReference type="RefSeq" id="WP_155459144.1">
    <property type="nucleotide sequence ID" value="NZ_WNHN01001095.1"/>
</dbReference>
<dbReference type="EMBL" id="WNHN01001095">
    <property type="protein sequence ID" value="MTV78362.1"/>
    <property type="molecule type" value="Genomic_DNA"/>
</dbReference>
<comment type="caution">
    <text evidence="1">The sequence shown here is derived from an EMBL/GenBank/DDBJ whole genome shotgun (WGS) entry which is preliminary data.</text>
</comment>
<proteinExistence type="predicted"/>
<evidence type="ECO:0000313" key="1">
    <source>
        <dbReference type="EMBL" id="MTV78362.1"/>
    </source>
</evidence>
<name>A0AAW9WC97_STREE</name>
<gene>
    <name evidence="1" type="ORF">GM535_14230</name>
</gene>
<sequence length="56" mass="5997">MSSLVTLIEFFESIFTSIKRRNAEKAAVDAAKTGRLVDDGKAAVADIDAELAKVGR</sequence>
<organism evidence="1 2">
    <name type="scientific">Streptococcus pneumoniae</name>
    <dbReference type="NCBI Taxonomy" id="1313"/>
    <lineage>
        <taxon>Bacteria</taxon>
        <taxon>Bacillati</taxon>
        <taxon>Bacillota</taxon>
        <taxon>Bacilli</taxon>
        <taxon>Lactobacillales</taxon>
        <taxon>Streptococcaceae</taxon>
        <taxon>Streptococcus</taxon>
    </lineage>
</organism>
<evidence type="ECO:0000313" key="2">
    <source>
        <dbReference type="Proteomes" id="UP000729182"/>
    </source>
</evidence>
<reference evidence="1" key="1">
    <citation type="submission" date="2019-11" db="EMBL/GenBank/DDBJ databases">
        <title>Growth characteristics of pneumococcus vary with the chemical composition of the capsule and with environmental conditions.</title>
        <authorList>
            <person name="Tothpal A."/>
            <person name="Desobry K."/>
            <person name="Joshi S."/>
            <person name="Wyllie A.L."/>
            <person name="Weinberger D.M."/>
        </authorList>
    </citation>
    <scope>NUCLEOTIDE SEQUENCE</scope>
    <source>
        <strain evidence="1">Pnumococcus10A</strain>
    </source>
</reference>
<dbReference type="Proteomes" id="UP000729182">
    <property type="component" value="Unassembled WGS sequence"/>
</dbReference>
<accession>A0AAW9WC97</accession>